<dbReference type="GO" id="GO:0016491">
    <property type="term" value="F:oxidoreductase activity"/>
    <property type="evidence" value="ECO:0007669"/>
    <property type="project" value="InterPro"/>
</dbReference>
<dbReference type="InterPro" id="IPR039261">
    <property type="entry name" value="FNR_nucleotide-bd"/>
</dbReference>
<protein>
    <submittedName>
        <fullName evidence="4">FMN-binding split barrel</fullName>
    </submittedName>
</protein>
<dbReference type="InterPro" id="IPR017938">
    <property type="entry name" value="Riboflavin_synthase-like_b-brl"/>
</dbReference>
<evidence type="ECO:0000259" key="3">
    <source>
        <dbReference type="PROSITE" id="PS51384"/>
    </source>
</evidence>
<dbReference type="STRING" id="1081104.A0A168BM18"/>
<feature type="transmembrane region" description="Helical" evidence="2">
    <location>
        <begin position="42"/>
        <end position="65"/>
    </location>
</feature>
<dbReference type="Proteomes" id="UP000076744">
    <property type="component" value="Unassembled WGS sequence"/>
</dbReference>
<feature type="transmembrane region" description="Helical" evidence="2">
    <location>
        <begin position="85"/>
        <end position="103"/>
    </location>
</feature>
<feature type="region of interest" description="Disordered" evidence="1">
    <location>
        <begin position="338"/>
        <end position="358"/>
    </location>
</feature>
<reference evidence="4 5" key="1">
    <citation type="journal article" date="2016" name="Genome Biol. Evol.">
        <title>Divergent and convergent evolution of fungal pathogenicity.</title>
        <authorList>
            <person name="Shang Y."/>
            <person name="Xiao G."/>
            <person name="Zheng P."/>
            <person name="Cen K."/>
            <person name="Zhan S."/>
            <person name="Wang C."/>
        </authorList>
    </citation>
    <scope>NUCLEOTIDE SEQUENCE [LARGE SCALE GENOMIC DNA]</scope>
    <source>
        <strain evidence="4 5">ARSEF 2679</strain>
    </source>
</reference>
<dbReference type="GeneID" id="30018561"/>
<keyword evidence="5" id="KW-1185">Reference proteome</keyword>
<dbReference type="Gene3D" id="2.30.110.10">
    <property type="entry name" value="Electron Transport, Fmn-binding Protein, Chain A"/>
    <property type="match status" value="1"/>
</dbReference>
<dbReference type="SUPFAM" id="SSF52343">
    <property type="entry name" value="Ferredoxin reductase-like, C-terminal NADP-linked domain"/>
    <property type="match status" value="1"/>
</dbReference>
<dbReference type="Gene3D" id="3.40.50.80">
    <property type="entry name" value="Nucleotide-binding domain of ferredoxin-NADP reductase (FNR) module"/>
    <property type="match status" value="1"/>
</dbReference>
<dbReference type="Pfam" id="PF16944">
    <property type="entry name" value="KCH"/>
    <property type="match status" value="1"/>
</dbReference>
<dbReference type="CDD" id="cd06197">
    <property type="entry name" value="FNR_like_2"/>
    <property type="match status" value="1"/>
</dbReference>
<feature type="compositionally biased region" description="Polar residues" evidence="1">
    <location>
        <begin position="365"/>
        <end position="381"/>
    </location>
</feature>
<dbReference type="InterPro" id="IPR017927">
    <property type="entry name" value="FAD-bd_FR_type"/>
</dbReference>
<dbReference type="PANTHER" id="PTHR36424:SF1">
    <property type="entry name" value="LOW AFFINITY K(+) TRANSPORTER 1-RELATED"/>
    <property type="match status" value="1"/>
</dbReference>
<name>A0A168BM18_CORFA</name>
<dbReference type="GO" id="GO:0005886">
    <property type="term" value="C:plasma membrane"/>
    <property type="evidence" value="ECO:0007669"/>
    <property type="project" value="InterPro"/>
</dbReference>
<feature type="region of interest" description="Disordered" evidence="1">
    <location>
        <begin position="392"/>
        <end position="420"/>
    </location>
</feature>
<sequence>MACCCCGNRKKQTREFAEQKWDYINLQDFKASGCGTPFAYGYLWFSLIISIAVYSIDSFTAVQLIAFNRWSSAIRPAISFDVSKWIFTVCIILSFINLGYEAIRATRVIRRNNIAESYMDPLAVRWESIRVGKAQGWRRFLVFAALTQSKKGAHYIALFTYFSFKSWIRVLVCSGPRQVINAFTLKSVYEAKLATQATSVDGAFLGFFDKVKVLAQEDSRQVVILSGMAFTFVVWAFSLIFLLLSVLFYVFFLFHWIPRADGGLTGYCERKVNAALLTIVTKRVNKALAKNEAKKMKAEAKAAKMTGETLQPERAATLPDIEALADDKLQGMPMLNRSDTGTTLPAYQTRPNTPGGIELSSINRSALGRSGTNGSDSSYSPTVPLMSAAADMGDLSHGRGRGAVHAQGAGRPEPDRGGPTAVVRYGALWGGDEAAARGGTVRPGDGGGRMMATLAVDLETRDRVKIMGHMVAGSADASAGTVQVAMLVAESLGNCPKYLNKKRVTPRAYGADTEVVEGARMMLPEEATRLLDKADMFFLSSTNGDSMDTNHRGGPAGFVRVLKNEADEAVLVYPEYSGNRLYQTLGNLNVNPLVGIVVPDFDTSDVLYLTGSASILVGDAASAVMARTALAVQVRVAAARFVRRGLPFRGAPLERSPYNPPVRHLLSERDPLSVQPRQQQSGVTATLKGREVLSPTVSRFTFSLAGSAGRWRPGQHATLDFSGELDHGYAHMRDDDPQSLNDDFIRTFTVSNQPPTDSKGEVVEMQITARRRGPATNLLWRQNLRAPLELPVLGFGGEASFRLPTTTAAAAAAAAAAKPVFVAGGVGITPLLAQARDVLEAGVRLRLLWGLRAEDLPLAADTFARIAGLAEVTTLFVSGDGADDQMIREIRRQGVKELRYGRIAEGDVKSLGGRETKFYLCTGPGLLRSLQDWLDRENVVWEDFGY</sequence>
<dbReference type="SUPFAM" id="SSF50475">
    <property type="entry name" value="FMN-binding split barrel"/>
    <property type="match status" value="1"/>
</dbReference>
<evidence type="ECO:0000256" key="1">
    <source>
        <dbReference type="SAM" id="MobiDB-lite"/>
    </source>
</evidence>
<keyword evidence="2" id="KW-0812">Transmembrane</keyword>
<dbReference type="InterPro" id="IPR031606">
    <property type="entry name" value="Kch1/2"/>
</dbReference>
<dbReference type="AlphaFoldDB" id="A0A168BM18"/>
<feature type="transmembrane region" description="Helical" evidence="2">
    <location>
        <begin position="222"/>
        <end position="252"/>
    </location>
</feature>
<dbReference type="PROSITE" id="PS51384">
    <property type="entry name" value="FAD_FR"/>
    <property type="match status" value="1"/>
</dbReference>
<proteinExistence type="predicted"/>
<keyword evidence="2" id="KW-0472">Membrane</keyword>
<dbReference type="EMBL" id="AZHB01000004">
    <property type="protein sequence ID" value="OAA70295.1"/>
    <property type="molecule type" value="Genomic_DNA"/>
</dbReference>
<evidence type="ECO:0000313" key="5">
    <source>
        <dbReference type="Proteomes" id="UP000076744"/>
    </source>
</evidence>
<dbReference type="PANTHER" id="PTHR36424">
    <property type="entry name" value="PHEROMONE-REGULATED MEMBRANE PROTEIN 6"/>
    <property type="match status" value="1"/>
</dbReference>
<feature type="domain" description="FAD-binding FR-type" evidence="3">
    <location>
        <begin position="680"/>
        <end position="804"/>
    </location>
</feature>
<feature type="region of interest" description="Disordered" evidence="1">
    <location>
        <begin position="365"/>
        <end position="384"/>
    </location>
</feature>
<comment type="caution">
    <text evidence="4">The sequence shown here is derived from an EMBL/GenBank/DDBJ whole genome shotgun (WGS) entry which is preliminary data.</text>
</comment>
<evidence type="ECO:0000256" key="2">
    <source>
        <dbReference type="SAM" id="Phobius"/>
    </source>
</evidence>
<keyword evidence="2" id="KW-1133">Transmembrane helix</keyword>
<dbReference type="OrthoDB" id="2128042at2759"/>
<evidence type="ECO:0000313" key="4">
    <source>
        <dbReference type="EMBL" id="OAA70295.1"/>
    </source>
</evidence>
<gene>
    <name evidence="4" type="ORF">ISF_02269</name>
</gene>
<organism evidence="4 5">
    <name type="scientific">Cordyceps fumosorosea (strain ARSEF 2679)</name>
    <name type="common">Isaria fumosorosea</name>
    <dbReference type="NCBI Taxonomy" id="1081104"/>
    <lineage>
        <taxon>Eukaryota</taxon>
        <taxon>Fungi</taxon>
        <taxon>Dikarya</taxon>
        <taxon>Ascomycota</taxon>
        <taxon>Pezizomycotina</taxon>
        <taxon>Sordariomycetes</taxon>
        <taxon>Hypocreomycetidae</taxon>
        <taxon>Hypocreales</taxon>
        <taxon>Cordycipitaceae</taxon>
        <taxon>Cordyceps</taxon>
    </lineage>
</organism>
<dbReference type="SUPFAM" id="SSF63380">
    <property type="entry name" value="Riboflavin synthase domain-like"/>
    <property type="match status" value="1"/>
</dbReference>
<dbReference type="InterPro" id="IPR012349">
    <property type="entry name" value="Split_barrel_FMN-bd"/>
</dbReference>
<dbReference type="GO" id="GO:0015079">
    <property type="term" value="F:potassium ion transmembrane transporter activity"/>
    <property type="evidence" value="ECO:0007669"/>
    <property type="project" value="InterPro"/>
</dbReference>
<feature type="compositionally biased region" description="Polar residues" evidence="1">
    <location>
        <begin position="338"/>
        <end position="352"/>
    </location>
</feature>
<dbReference type="RefSeq" id="XP_018706582.1">
    <property type="nucleotide sequence ID" value="XM_018845875.1"/>
</dbReference>
<accession>A0A168BM18</accession>